<dbReference type="AlphaFoldDB" id="A0A9P6ZEW2"/>
<evidence type="ECO:0000313" key="11">
    <source>
        <dbReference type="Proteomes" id="UP000740926"/>
    </source>
</evidence>
<dbReference type="SUPFAM" id="SSF54001">
    <property type="entry name" value="Cysteine proteinases"/>
    <property type="match status" value="1"/>
</dbReference>
<dbReference type="PANTHER" id="PTHR10589:SF16">
    <property type="entry name" value="UBIQUITIN CARBOXYL-TERMINAL HYDROLASE ISOZYME L5"/>
    <property type="match status" value="1"/>
</dbReference>
<feature type="domain" description="UCH catalytic" evidence="9">
    <location>
        <begin position="1"/>
        <end position="196"/>
    </location>
</feature>
<evidence type="ECO:0000256" key="1">
    <source>
        <dbReference type="ARBA" id="ARBA00000707"/>
    </source>
</evidence>
<dbReference type="EMBL" id="JAANIU010000010">
    <property type="protein sequence ID" value="KAG1576438.1"/>
    <property type="molecule type" value="Genomic_DNA"/>
</dbReference>
<evidence type="ECO:0000256" key="5">
    <source>
        <dbReference type="ARBA" id="ARBA00022786"/>
    </source>
</evidence>
<evidence type="ECO:0000313" key="10">
    <source>
        <dbReference type="EMBL" id="KAG1576438.1"/>
    </source>
</evidence>
<comment type="catalytic activity">
    <reaction evidence="1">
        <text>Thiol-dependent hydrolysis of ester, thioester, amide, peptide and isopeptide bonds formed by the C-terminal Gly of ubiquitin (a 76-residue protein attached to proteins as an intracellular targeting signal).</text>
        <dbReference type="EC" id="3.4.19.12"/>
    </reaction>
</comment>
<keyword evidence="11" id="KW-1185">Reference proteome</keyword>
<keyword evidence="4" id="KW-0645">Protease</keyword>
<dbReference type="InterPro" id="IPR001578">
    <property type="entry name" value="Peptidase_C12_UCH"/>
</dbReference>
<dbReference type="EC" id="3.4.19.12" evidence="3"/>
<protein>
    <recommendedName>
        <fullName evidence="3">ubiquitinyl hydrolase 1</fullName>
        <ecNumber evidence="3">3.4.19.12</ecNumber>
    </recommendedName>
</protein>
<sequence>MKVHVGGWLILIRVGGIVLVFDRRLIRPVYGCVVFTRNKPTLSKNPVENHNLYFSKQVLDETYLLHGLIHILLNCDQIDIGVDLNQFKQLTHHSSSALKGQMLIKHRLFKDAYQDLISSLPQTEKKSSETYRSISYLFSQGKLWELDALKDGPCVIERCSEKNWLGYLQTELLKKSEVYQPMVWAIVENRKLVYQRKLTSKLFMKQEIEKILDDHQPNWRVTMRLWEEEYRYALESNGRHKRGLLLSKRLMSSSYRHLPTKEEQGAIYDLFASQQENPLEIWLQIHDDLLRSYESLGLEDEQEEMHEKDYTRRKHNYVPFIKSFIKALYEEGHLHNQLSL</sequence>
<dbReference type="Gene3D" id="1.20.58.860">
    <property type="match status" value="1"/>
</dbReference>
<keyword evidence="5" id="KW-0833">Ubl conjugation pathway</keyword>
<evidence type="ECO:0000256" key="3">
    <source>
        <dbReference type="ARBA" id="ARBA00012759"/>
    </source>
</evidence>
<evidence type="ECO:0000256" key="8">
    <source>
        <dbReference type="PROSITE-ProRule" id="PRU01393"/>
    </source>
</evidence>
<evidence type="ECO:0000259" key="9">
    <source>
        <dbReference type="PROSITE" id="PS52048"/>
    </source>
</evidence>
<dbReference type="Pfam" id="PF01088">
    <property type="entry name" value="Peptidase_C12"/>
    <property type="match status" value="1"/>
</dbReference>
<evidence type="ECO:0000256" key="7">
    <source>
        <dbReference type="ARBA" id="ARBA00022807"/>
    </source>
</evidence>
<comment type="caution">
    <text evidence="10">The sequence shown here is derived from an EMBL/GenBank/DDBJ whole genome shotgun (WGS) entry which is preliminary data.</text>
</comment>
<evidence type="ECO:0000256" key="2">
    <source>
        <dbReference type="ARBA" id="ARBA00009326"/>
    </source>
</evidence>
<evidence type="ECO:0000256" key="6">
    <source>
        <dbReference type="ARBA" id="ARBA00022801"/>
    </source>
</evidence>
<dbReference type="InterPro" id="IPR038765">
    <property type="entry name" value="Papain-like_cys_pep_sf"/>
</dbReference>
<keyword evidence="7" id="KW-0788">Thiol protease</keyword>
<dbReference type="Proteomes" id="UP000740926">
    <property type="component" value="Unassembled WGS sequence"/>
</dbReference>
<dbReference type="GO" id="GO:0006511">
    <property type="term" value="P:ubiquitin-dependent protein catabolic process"/>
    <property type="evidence" value="ECO:0007669"/>
    <property type="project" value="InterPro"/>
</dbReference>
<name>A0A9P6ZEW2_9FUNG</name>
<dbReference type="InterPro" id="IPR041507">
    <property type="entry name" value="UCH_C"/>
</dbReference>
<dbReference type="Gene3D" id="3.40.532.10">
    <property type="entry name" value="Peptidase C12, ubiquitin carboxyl-terminal hydrolase"/>
    <property type="match status" value="1"/>
</dbReference>
<comment type="caution">
    <text evidence="8">Lacks conserved residue(s) required for the propagation of feature annotation.</text>
</comment>
<dbReference type="PANTHER" id="PTHR10589">
    <property type="entry name" value="UBIQUITIN CARBOXYL-TERMINAL HYDROLASE"/>
    <property type="match status" value="1"/>
</dbReference>
<dbReference type="InterPro" id="IPR036959">
    <property type="entry name" value="Peptidase_C12_UCH_sf"/>
</dbReference>
<gene>
    <name evidence="10" type="ORF">G6F50_000195</name>
</gene>
<dbReference type="GO" id="GO:0005737">
    <property type="term" value="C:cytoplasm"/>
    <property type="evidence" value="ECO:0007669"/>
    <property type="project" value="TreeGrafter"/>
</dbReference>
<organism evidence="10 11">
    <name type="scientific">Rhizopus delemar</name>
    <dbReference type="NCBI Taxonomy" id="936053"/>
    <lineage>
        <taxon>Eukaryota</taxon>
        <taxon>Fungi</taxon>
        <taxon>Fungi incertae sedis</taxon>
        <taxon>Mucoromycota</taxon>
        <taxon>Mucoromycotina</taxon>
        <taxon>Mucoromycetes</taxon>
        <taxon>Mucorales</taxon>
        <taxon>Mucorineae</taxon>
        <taxon>Rhizopodaceae</taxon>
        <taxon>Rhizopus</taxon>
    </lineage>
</organism>
<accession>A0A9P6ZEW2</accession>
<dbReference type="GO" id="GO:0016579">
    <property type="term" value="P:protein deubiquitination"/>
    <property type="evidence" value="ECO:0007669"/>
    <property type="project" value="TreeGrafter"/>
</dbReference>
<evidence type="ECO:0000256" key="4">
    <source>
        <dbReference type="ARBA" id="ARBA00022670"/>
    </source>
</evidence>
<keyword evidence="6" id="KW-0378">Hydrolase</keyword>
<dbReference type="PROSITE" id="PS52048">
    <property type="entry name" value="UCH_DOMAIN"/>
    <property type="match status" value="1"/>
</dbReference>
<proteinExistence type="inferred from homology"/>
<comment type="similarity">
    <text evidence="2 8">Belongs to the peptidase C12 family.</text>
</comment>
<dbReference type="GO" id="GO:0004843">
    <property type="term" value="F:cysteine-type deubiquitinase activity"/>
    <property type="evidence" value="ECO:0007669"/>
    <property type="project" value="UniProtKB-EC"/>
</dbReference>
<dbReference type="Pfam" id="PF18031">
    <property type="entry name" value="UCH_C"/>
    <property type="match status" value="1"/>
</dbReference>
<reference evidence="10 11" key="1">
    <citation type="journal article" date="2020" name="Microb. Genom.">
        <title>Genetic diversity of clinical and environmental Mucorales isolates obtained from an investigation of mucormycosis cases among solid organ transplant recipients.</title>
        <authorList>
            <person name="Nguyen M.H."/>
            <person name="Kaul D."/>
            <person name="Muto C."/>
            <person name="Cheng S.J."/>
            <person name="Richter R.A."/>
            <person name="Bruno V.M."/>
            <person name="Liu G."/>
            <person name="Beyhan S."/>
            <person name="Sundermann A.J."/>
            <person name="Mounaud S."/>
            <person name="Pasculle A.W."/>
            <person name="Nierman W.C."/>
            <person name="Driscoll E."/>
            <person name="Cumbie R."/>
            <person name="Clancy C.J."/>
            <person name="Dupont C.L."/>
        </authorList>
    </citation>
    <scope>NUCLEOTIDE SEQUENCE [LARGE SCALE GENOMIC DNA]</scope>
    <source>
        <strain evidence="10 11">GL24</strain>
    </source>
</reference>